<sequence length="289" mass="31696">MENTMKKRLSKKTLISVCTLIAALIIWTIWSNTALTLSTVTVSSNRIPAAFNGFRIAQISDLHNAVFGEDNAELLQILSECEPNIIVITGDLVDAEHTDIDVALDFAKEAVQIADTYYVTGNHEASLSQYDELKAELENTGVVVLEDKAMQLEYNGDDITLIGLSDPSFTLKGDMFGEVPAMVDTKLRGLIGDKDNYTILLSHRPELFEAYVNCGVDLVFSGHAHGGQFRLPFIGGLVAPNQGLFPKYDAGLYTKGDTNMIVCRGLGNSIIPIRFNNRPEIVLLELIAE</sequence>
<dbReference type="PANTHER" id="PTHR31302">
    <property type="entry name" value="TRANSMEMBRANE PROTEIN WITH METALLOPHOSPHOESTERASE DOMAIN-RELATED"/>
    <property type="match status" value="1"/>
</dbReference>
<dbReference type="GO" id="GO:0009245">
    <property type="term" value="P:lipid A biosynthetic process"/>
    <property type="evidence" value="ECO:0007669"/>
    <property type="project" value="TreeGrafter"/>
</dbReference>
<dbReference type="EMBL" id="ABYJ02000101">
    <property type="protein sequence ID" value="EEV00924.1"/>
    <property type="molecule type" value="Genomic_DNA"/>
</dbReference>
<accession>C7GB81</accession>
<dbReference type="Proteomes" id="UP000004828">
    <property type="component" value="Unassembled WGS sequence"/>
</dbReference>
<dbReference type="GO" id="GO:0016020">
    <property type="term" value="C:membrane"/>
    <property type="evidence" value="ECO:0007669"/>
    <property type="project" value="GOC"/>
</dbReference>
<evidence type="ECO:0000256" key="1">
    <source>
        <dbReference type="ARBA" id="ARBA00022723"/>
    </source>
</evidence>
<gene>
    <name evidence="4" type="ORF">ROSINTL182_07165</name>
</gene>
<dbReference type="InterPro" id="IPR029052">
    <property type="entry name" value="Metallo-depent_PP-like"/>
</dbReference>
<proteinExistence type="predicted"/>
<dbReference type="CDD" id="cd07385">
    <property type="entry name" value="MPP_YkuE_C"/>
    <property type="match status" value="1"/>
</dbReference>
<dbReference type="SUPFAM" id="SSF56300">
    <property type="entry name" value="Metallo-dependent phosphatases"/>
    <property type="match status" value="1"/>
</dbReference>
<dbReference type="InterPro" id="IPR004843">
    <property type="entry name" value="Calcineurin-like_PHP"/>
</dbReference>
<evidence type="ECO:0000313" key="4">
    <source>
        <dbReference type="EMBL" id="EEV00924.1"/>
    </source>
</evidence>
<evidence type="ECO:0000313" key="5">
    <source>
        <dbReference type="Proteomes" id="UP000004828"/>
    </source>
</evidence>
<evidence type="ECO:0000259" key="3">
    <source>
        <dbReference type="Pfam" id="PF00149"/>
    </source>
</evidence>
<keyword evidence="2" id="KW-0378">Hydrolase</keyword>
<name>C7GB81_9FIRM</name>
<organism evidence="4 5">
    <name type="scientific">Roseburia intestinalis L1-82</name>
    <dbReference type="NCBI Taxonomy" id="536231"/>
    <lineage>
        <taxon>Bacteria</taxon>
        <taxon>Bacillati</taxon>
        <taxon>Bacillota</taxon>
        <taxon>Clostridia</taxon>
        <taxon>Lachnospirales</taxon>
        <taxon>Lachnospiraceae</taxon>
        <taxon>Roseburia</taxon>
    </lineage>
</organism>
<protein>
    <submittedName>
        <fullName evidence="4">Ser/Thr phosphatase family protein</fullName>
    </submittedName>
</protein>
<dbReference type="Pfam" id="PF00149">
    <property type="entry name" value="Metallophos"/>
    <property type="match status" value="1"/>
</dbReference>
<reference evidence="4 5" key="1">
    <citation type="submission" date="2009-08" db="EMBL/GenBank/DDBJ databases">
        <authorList>
            <person name="Weinstock G."/>
            <person name="Sodergren E."/>
            <person name="Clifton S."/>
            <person name="Fulton L."/>
            <person name="Fulton B."/>
            <person name="Courtney L."/>
            <person name="Fronick C."/>
            <person name="Harrison M."/>
            <person name="Strong C."/>
            <person name="Farmer C."/>
            <person name="Delahaunty K."/>
            <person name="Markovic C."/>
            <person name="Hall O."/>
            <person name="Minx P."/>
            <person name="Tomlinson C."/>
            <person name="Mitreva M."/>
            <person name="Nelson J."/>
            <person name="Hou S."/>
            <person name="Wollam A."/>
            <person name="Pepin K.H."/>
            <person name="Johnson M."/>
            <person name="Bhonagiri V."/>
            <person name="Nash W.E."/>
            <person name="Warren W."/>
            <person name="Chinwalla A."/>
            <person name="Mardis E.R."/>
            <person name="Wilson R.K."/>
        </authorList>
    </citation>
    <scope>NUCLEOTIDE SEQUENCE [LARGE SCALE GENOMIC DNA]</scope>
    <source>
        <strain evidence="4 5">L1-82</strain>
    </source>
</reference>
<dbReference type="GO" id="GO:0046872">
    <property type="term" value="F:metal ion binding"/>
    <property type="evidence" value="ECO:0007669"/>
    <property type="project" value="UniProtKB-KW"/>
</dbReference>
<dbReference type="InterPro" id="IPR051158">
    <property type="entry name" value="Metallophosphoesterase_sf"/>
</dbReference>
<evidence type="ECO:0000256" key="2">
    <source>
        <dbReference type="ARBA" id="ARBA00022801"/>
    </source>
</evidence>
<dbReference type="Gene3D" id="3.60.21.10">
    <property type="match status" value="1"/>
</dbReference>
<dbReference type="PANTHER" id="PTHR31302:SF31">
    <property type="entry name" value="PHOSPHODIESTERASE YAEI"/>
    <property type="match status" value="1"/>
</dbReference>
<dbReference type="HOGENOM" id="CLU_025443_1_0_9"/>
<feature type="domain" description="Calcineurin-like phosphoesterase" evidence="3">
    <location>
        <begin position="54"/>
        <end position="226"/>
    </location>
</feature>
<dbReference type="GO" id="GO:0008758">
    <property type="term" value="F:UDP-2,3-diacylglucosamine hydrolase activity"/>
    <property type="evidence" value="ECO:0007669"/>
    <property type="project" value="TreeGrafter"/>
</dbReference>
<comment type="caution">
    <text evidence="4">The sequence shown here is derived from an EMBL/GenBank/DDBJ whole genome shotgun (WGS) entry which is preliminary data.</text>
</comment>
<dbReference type="AlphaFoldDB" id="C7GB81"/>
<keyword evidence="1" id="KW-0479">Metal-binding</keyword>